<evidence type="ECO:0000313" key="2">
    <source>
        <dbReference type="EMBL" id="KAK6340499.1"/>
    </source>
</evidence>
<gene>
    <name evidence="2" type="ORF">TWF696_008825</name>
</gene>
<sequence>MEQSKGESSHASATDNAKVISDKEAVEVQPASKEQTKTMERESQVDLILKSEGEAIKEKVQEGDHEEAKRLRANLIFSPEAERTETGAAYKRGDYKSLTRAELTVRVESLQNLALDLTKQLEAKMGIEEPTGTSFLPMMYTREQLDAKPSGSIYNMFHDLWYMVGLKQEALAGNQKAQYMNTLAERVAVSSFLGCVWDTLMREKPPQTDLRLPPGAMTNNLKKMEKELRFSPGALDASKTPAVPANPLLFHLRASTSLGNLRSTPDELELLLPAGDVLLEEHQEAMSNGSWPRLTRSEYEELTRLAPSRSKTHIVKYLAWAEVPPFIPDDADVFEYIHHETSYTLATYMLCQQLFVQFFDKIWGLIVRTPRSQPRKDKDAYNLLEINQKYIEKLYNEIFDEGQKLSNLMDEIILYQFNLSMPFFSRDVIKALKHGGTGNPLPRIAFAKQKILKFLEHVMETDQKWGPIYQQVLSGFNTTFEEISSHKEMILKEQMTFSEHEKILKDRQTLLDEQRSIESEQDRDRAHKELAEELHIRNLLPGWNEEWAVPKYLREALKGRGRVLQRCCRDLRERDDVLTTRELRDVNNLFNKIQRELDAAGYRSHEQDQDQENHGNGFQFRARRLLGKANTRGRAPEPIVNPHQQSSYKEKPQHRNTGTITSMRVMMLSKAIEDSLLIEEEQRRGARRGWGEEHQIFGELILAQEIDMDRRGKSGRIRSFFNRLLPSPE</sequence>
<feature type="region of interest" description="Disordered" evidence="1">
    <location>
        <begin position="1"/>
        <end position="43"/>
    </location>
</feature>
<comment type="caution">
    <text evidence="2">The sequence shown here is derived from an EMBL/GenBank/DDBJ whole genome shotgun (WGS) entry which is preliminary data.</text>
</comment>
<dbReference type="AlphaFoldDB" id="A0AAV9UH39"/>
<protein>
    <submittedName>
        <fullName evidence="2">Uncharacterized protein</fullName>
    </submittedName>
</protein>
<proteinExistence type="predicted"/>
<name>A0AAV9UH39_9PEZI</name>
<reference evidence="2 3" key="1">
    <citation type="submission" date="2019-10" db="EMBL/GenBank/DDBJ databases">
        <authorList>
            <person name="Palmer J.M."/>
        </authorList>
    </citation>
    <scope>NUCLEOTIDE SEQUENCE [LARGE SCALE GENOMIC DNA]</scope>
    <source>
        <strain evidence="2 3">TWF696</strain>
    </source>
</reference>
<feature type="compositionally biased region" description="Basic and acidic residues" evidence="1">
    <location>
        <begin position="34"/>
        <end position="43"/>
    </location>
</feature>
<evidence type="ECO:0000256" key="1">
    <source>
        <dbReference type="SAM" id="MobiDB-lite"/>
    </source>
</evidence>
<dbReference type="EMBL" id="JAVHNQ010000008">
    <property type="protein sequence ID" value="KAK6340499.1"/>
    <property type="molecule type" value="Genomic_DNA"/>
</dbReference>
<feature type="region of interest" description="Disordered" evidence="1">
    <location>
        <begin position="631"/>
        <end position="655"/>
    </location>
</feature>
<accession>A0AAV9UH39</accession>
<evidence type="ECO:0000313" key="3">
    <source>
        <dbReference type="Proteomes" id="UP001375240"/>
    </source>
</evidence>
<organism evidence="2 3">
    <name type="scientific">Orbilia brochopaga</name>
    <dbReference type="NCBI Taxonomy" id="3140254"/>
    <lineage>
        <taxon>Eukaryota</taxon>
        <taxon>Fungi</taxon>
        <taxon>Dikarya</taxon>
        <taxon>Ascomycota</taxon>
        <taxon>Pezizomycotina</taxon>
        <taxon>Orbiliomycetes</taxon>
        <taxon>Orbiliales</taxon>
        <taxon>Orbiliaceae</taxon>
        <taxon>Orbilia</taxon>
    </lineage>
</organism>
<keyword evidence="3" id="KW-1185">Reference proteome</keyword>
<dbReference type="Proteomes" id="UP001375240">
    <property type="component" value="Unassembled WGS sequence"/>
</dbReference>